<dbReference type="InterPro" id="IPR043129">
    <property type="entry name" value="ATPase_NBD"/>
</dbReference>
<dbReference type="OrthoDB" id="9796533at2"/>
<evidence type="ECO:0000313" key="5">
    <source>
        <dbReference type="Proteomes" id="UP000240419"/>
    </source>
</evidence>
<evidence type="ECO:0000256" key="2">
    <source>
        <dbReference type="ARBA" id="ARBA00006479"/>
    </source>
</evidence>
<keyword evidence="5" id="KW-1185">Reference proteome</keyword>
<accession>A0A2P7UIF8</accession>
<evidence type="ECO:0000313" key="4">
    <source>
        <dbReference type="EMBL" id="PSJ86801.1"/>
    </source>
</evidence>
<comment type="caution">
    <text evidence="4">The sequence shown here is derived from an EMBL/GenBank/DDBJ whole genome shotgun (WGS) entry which is preliminary data.</text>
</comment>
<organism evidence="4 5">
    <name type="scientific">Brevibacillus fortis</name>
    <dbReference type="NCBI Taxonomy" id="2126352"/>
    <lineage>
        <taxon>Bacteria</taxon>
        <taxon>Bacillati</taxon>
        <taxon>Bacillota</taxon>
        <taxon>Bacilli</taxon>
        <taxon>Bacillales</taxon>
        <taxon>Paenibacillaceae</taxon>
        <taxon>Brevibacillus</taxon>
    </lineage>
</organism>
<dbReference type="CDD" id="cd23763">
    <property type="entry name" value="ASKHA_ATPase_ROK"/>
    <property type="match status" value="1"/>
</dbReference>
<keyword evidence="3" id="KW-0859">Xylose metabolism</keyword>
<dbReference type="InterPro" id="IPR036390">
    <property type="entry name" value="WH_DNA-bd_sf"/>
</dbReference>
<evidence type="ECO:0000256" key="3">
    <source>
        <dbReference type="ARBA" id="ARBA00022629"/>
    </source>
</evidence>
<comment type="similarity">
    <text evidence="2">Belongs to the ROK (NagC/XylR) family.</text>
</comment>
<gene>
    <name evidence="4" type="ORF">C7R93_27785</name>
</gene>
<reference evidence="4 5" key="1">
    <citation type="submission" date="2018-03" db="EMBL/GenBank/DDBJ databases">
        <title>Brevisbacillus phylogenomics.</title>
        <authorList>
            <person name="Dunlap C."/>
        </authorList>
    </citation>
    <scope>NUCLEOTIDE SEQUENCE [LARGE SCALE GENOMIC DNA]</scope>
    <source>
        <strain evidence="4 5">NRRL NRS-1210</strain>
    </source>
</reference>
<dbReference type="PANTHER" id="PTHR18964">
    <property type="entry name" value="ROK (REPRESSOR, ORF, KINASE) FAMILY"/>
    <property type="match status" value="1"/>
</dbReference>
<dbReference type="InterPro" id="IPR000600">
    <property type="entry name" value="ROK"/>
</dbReference>
<dbReference type="SUPFAM" id="SSF46785">
    <property type="entry name" value="Winged helix' DNA-binding domain"/>
    <property type="match status" value="1"/>
</dbReference>
<dbReference type="Proteomes" id="UP000240419">
    <property type="component" value="Unassembled WGS sequence"/>
</dbReference>
<dbReference type="RefSeq" id="WP_106841825.1">
    <property type="nucleotide sequence ID" value="NZ_JBCNIW010000045.1"/>
</dbReference>
<dbReference type="AlphaFoldDB" id="A0A2P7UIF8"/>
<dbReference type="Gene3D" id="3.30.420.40">
    <property type="match status" value="2"/>
</dbReference>
<dbReference type="SUPFAM" id="SSF53067">
    <property type="entry name" value="Actin-like ATPase domain"/>
    <property type="match status" value="1"/>
</dbReference>
<protein>
    <submittedName>
        <fullName evidence="4">Transcriptional regulator</fullName>
    </submittedName>
</protein>
<keyword evidence="3" id="KW-0119">Carbohydrate metabolism</keyword>
<dbReference type="PANTHER" id="PTHR18964:SF149">
    <property type="entry name" value="BIFUNCTIONAL UDP-N-ACETYLGLUCOSAMINE 2-EPIMERASE_N-ACETYLMANNOSAMINE KINASE"/>
    <property type="match status" value="1"/>
</dbReference>
<dbReference type="GO" id="GO:0042732">
    <property type="term" value="P:D-xylose metabolic process"/>
    <property type="evidence" value="ECO:0007669"/>
    <property type="project" value="UniProtKB-KW"/>
</dbReference>
<dbReference type="Pfam" id="PF00480">
    <property type="entry name" value="ROK"/>
    <property type="match status" value="1"/>
</dbReference>
<name>A0A2P7UIF8_9BACL</name>
<evidence type="ECO:0000256" key="1">
    <source>
        <dbReference type="ARBA" id="ARBA00002486"/>
    </source>
</evidence>
<sequence>MQVPKKTGNSKLVKKLNKEEVLQQVVLHGQISRADISKQTQLSRPCVSALVDEMIQEGLLQEVGMGDSKGGRKPILLEYNYQAYAIAGAIFEGSTLDMAIANMKGEFLARYRKRLAQPANGETVIEDLAAGLDRLLRESGIPRERLLGMGVGLQGVTQRGSGTVSFSPSTGWMGSPIQQTIEARLGLPVIIDNDVNMMTLGEYVRGAGVGHTNVVYMYVGTGIGAGIILDGQFYRGSREAAGEIGFMMIGPVHNRPNGASGVFETHYSIPGIQEQAKGFLSDLQEGSSVIEELIRHAKQHAEAKELLADVYRHWAYGMANIISILNPEILILSGEMVHVDGEGVKQIHEWLREWVPEVPNLEKASLGERAGLIGAVHSVLEAFPFTRLLDKE</sequence>
<proteinExistence type="inferred from homology"/>
<comment type="function">
    <text evidence="1">Transcriptional repressor of xylose-utilizing enzymes.</text>
</comment>
<dbReference type="EMBL" id="PXZM01000052">
    <property type="protein sequence ID" value="PSJ86801.1"/>
    <property type="molecule type" value="Genomic_DNA"/>
</dbReference>
<dbReference type="InterPro" id="IPR036388">
    <property type="entry name" value="WH-like_DNA-bd_sf"/>
</dbReference>
<dbReference type="Gene3D" id="1.10.10.10">
    <property type="entry name" value="Winged helix-like DNA-binding domain superfamily/Winged helix DNA-binding domain"/>
    <property type="match status" value="1"/>
</dbReference>